<feature type="transmembrane region" description="Helical" evidence="1">
    <location>
        <begin position="150"/>
        <end position="174"/>
    </location>
</feature>
<feature type="transmembrane region" description="Helical" evidence="1">
    <location>
        <begin position="406"/>
        <end position="427"/>
    </location>
</feature>
<dbReference type="EMBL" id="CP155447">
    <property type="protein sequence ID" value="XBH03870.1"/>
    <property type="molecule type" value="Genomic_DNA"/>
</dbReference>
<organism evidence="2">
    <name type="scientific">Singulisphaera sp. Ch08</name>
    <dbReference type="NCBI Taxonomy" id="3120278"/>
    <lineage>
        <taxon>Bacteria</taxon>
        <taxon>Pseudomonadati</taxon>
        <taxon>Planctomycetota</taxon>
        <taxon>Planctomycetia</taxon>
        <taxon>Isosphaerales</taxon>
        <taxon>Isosphaeraceae</taxon>
        <taxon>Singulisphaera</taxon>
    </lineage>
</organism>
<dbReference type="PANTHER" id="PTHR43471">
    <property type="entry name" value="ABC TRANSPORTER PERMEASE"/>
    <property type="match status" value="1"/>
</dbReference>
<feature type="transmembrane region" description="Helical" evidence="1">
    <location>
        <begin position="302"/>
        <end position="328"/>
    </location>
</feature>
<dbReference type="Pfam" id="PF12679">
    <property type="entry name" value="ABC2_membrane_2"/>
    <property type="match status" value="1"/>
</dbReference>
<feature type="transmembrane region" description="Helical" evidence="1">
    <location>
        <begin position="181"/>
        <end position="201"/>
    </location>
</feature>
<evidence type="ECO:0000313" key="2">
    <source>
        <dbReference type="EMBL" id="XBH03870.1"/>
    </source>
</evidence>
<feature type="transmembrane region" description="Helical" evidence="1">
    <location>
        <begin position="125"/>
        <end position="144"/>
    </location>
</feature>
<dbReference type="AlphaFoldDB" id="A0AAU7CFE7"/>
<feature type="transmembrane region" description="Helical" evidence="1">
    <location>
        <begin position="27"/>
        <end position="50"/>
    </location>
</feature>
<accession>A0AAU7CFE7</accession>
<dbReference type="RefSeq" id="WP_406696612.1">
    <property type="nucleotide sequence ID" value="NZ_CP155447.1"/>
</dbReference>
<keyword evidence="1" id="KW-0472">Membrane</keyword>
<keyword evidence="1" id="KW-0812">Transmembrane</keyword>
<keyword evidence="1" id="KW-1133">Transmembrane helix</keyword>
<evidence type="ECO:0000256" key="1">
    <source>
        <dbReference type="SAM" id="Phobius"/>
    </source>
</evidence>
<sequence length="584" mass="62926">MVTLLSAVFGPLVESECRRALARGWLILVRTLAALAILSVTMIDLWYGWICVYSIPDYRPYIEFRFGLTLVEGILLTIALVISPAVLAGTLAGEKERGALGLLLTTRLNSREVVLGRFAGKMTQVLMILLVGVPSIVLFAALTGSDAKTMGVLLLLPTAVGFGGGGLSMAISAVSRRGRDALLSVYLIDLVFLLGPLANALKLSLGPLEWLLLLNPYSTLGSLVWEERYEPALLSSGLWMALGLIGLAVASWRLAPNCLGQLDGAQVGRTGKRRGRVPPLRGDRPMIWKELYIERAGTLGGLGWWVCACLTLLLGIGSLTMAGVMIWAKWQAPASGQEWYGWAQSMLKIAVGESGLILSWLIQWAVGLRAAVTIASERERGTWDAILTSPLEAKEIIRAKLWGSLFALRWLFAAAVLAWSLSFAVGAMSGGDYARLVIGTLVVGGFMAAVGIRASLASTTSTRAMTVTIGIWLGALVACSIIAAILTAIAWLLLFITITVMSETLAIVPVNMRRYASAMSVVQLVIGYAPYVVAMLVLVSYTRLRFDRLAGRSTEGRFALAAERLLHEPTPVLTPTEMREPSPR</sequence>
<reference evidence="2" key="1">
    <citation type="submission" date="2024-05" db="EMBL/GenBank/DDBJ databases">
        <title>Planctomycetes of the genus Singulisphaera possess chitinolytic capabilities.</title>
        <authorList>
            <person name="Ivanova A."/>
        </authorList>
    </citation>
    <scope>NUCLEOTIDE SEQUENCE</scope>
    <source>
        <strain evidence="2">Ch08T</strain>
    </source>
</reference>
<feature type="transmembrane region" description="Helical" evidence="1">
    <location>
        <begin position="232"/>
        <end position="252"/>
    </location>
</feature>
<protein>
    <submittedName>
        <fullName evidence="2">ABC transporter permease subunit</fullName>
    </submittedName>
</protein>
<feature type="transmembrane region" description="Helical" evidence="1">
    <location>
        <begin position="468"/>
        <end position="501"/>
    </location>
</feature>
<feature type="transmembrane region" description="Helical" evidence="1">
    <location>
        <begin position="70"/>
        <end position="92"/>
    </location>
</feature>
<dbReference type="GO" id="GO:0140359">
    <property type="term" value="F:ABC-type transporter activity"/>
    <property type="evidence" value="ECO:0007669"/>
    <property type="project" value="InterPro"/>
</dbReference>
<feature type="transmembrane region" description="Helical" evidence="1">
    <location>
        <begin position="433"/>
        <end position="456"/>
    </location>
</feature>
<feature type="transmembrane region" description="Helical" evidence="1">
    <location>
        <begin position="521"/>
        <end position="542"/>
    </location>
</feature>
<feature type="transmembrane region" description="Helical" evidence="1">
    <location>
        <begin position="207"/>
        <end position="225"/>
    </location>
</feature>
<gene>
    <name evidence="2" type="ORF">V5E97_37070</name>
</gene>
<proteinExistence type="predicted"/>
<dbReference type="GO" id="GO:0005886">
    <property type="term" value="C:plasma membrane"/>
    <property type="evidence" value="ECO:0007669"/>
    <property type="project" value="UniProtKB-SubCell"/>
</dbReference>
<name>A0AAU7CFE7_9BACT</name>